<reference evidence="1 2" key="1">
    <citation type="journal article" date="2021" name="Nat. Plants">
        <title>The Taxus genome provides insights into paclitaxel biosynthesis.</title>
        <authorList>
            <person name="Xiong X."/>
            <person name="Gou J."/>
            <person name="Liao Q."/>
            <person name="Li Y."/>
            <person name="Zhou Q."/>
            <person name="Bi G."/>
            <person name="Li C."/>
            <person name="Du R."/>
            <person name="Wang X."/>
            <person name="Sun T."/>
            <person name="Guo L."/>
            <person name="Liang H."/>
            <person name="Lu P."/>
            <person name="Wu Y."/>
            <person name="Zhang Z."/>
            <person name="Ro D.K."/>
            <person name="Shang Y."/>
            <person name="Huang S."/>
            <person name="Yan J."/>
        </authorList>
    </citation>
    <scope>NUCLEOTIDE SEQUENCE [LARGE SCALE GENOMIC DNA]</scope>
    <source>
        <strain evidence="1">Ta-2019</strain>
    </source>
</reference>
<accession>A0AA38L9J0</accession>
<keyword evidence="2" id="KW-1185">Reference proteome</keyword>
<evidence type="ECO:0000313" key="1">
    <source>
        <dbReference type="EMBL" id="KAH9312307.1"/>
    </source>
</evidence>
<protein>
    <submittedName>
        <fullName evidence="1">Uncharacterized protein</fullName>
    </submittedName>
</protein>
<name>A0AA38L9J0_TAXCH</name>
<sequence length="62" mass="7165">NMVSNEMVDKLGLHCEKNPNAYRIAWFKKGNEVTVDKRCLISFSIGNNYKDELWCDVIPMDA</sequence>
<proteinExistence type="predicted"/>
<dbReference type="AlphaFoldDB" id="A0AA38L9J0"/>
<feature type="non-terminal residue" evidence="1">
    <location>
        <position position="62"/>
    </location>
</feature>
<comment type="caution">
    <text evidence="1">The sequence shown here is derived from an EMBL/GenBank/DDBJ whole genome shotgun (WGS) entry which is preliminary data.</text>
</comment>
<evidence type="ECO:0000313" key="2">
    <source>
        <dbReference type="Proteomes" id="UP000824469"/>
    </source>
</evidence>
<feature type="non-terminal residue" evidence="1">
    <location>
        <position position="1"/>
    </location>
</feature>
<organism evidence="1 2">
    <name type="scientific">Taxus chinensis</name>
    <name type="common">Chinese yew</name>
    <name type="synonym">Taxus wallichiana var. chinensis</name>
    <dbReference type="NCBI Taxonomy" id="29808"/>
    <lineage>
        <taxon>Eukaryota</taxon>
        <taxon>Viridiplantae</taxon>
        <taxon>Streptophyta</taxon>
        <taxon>Embryophyta</taxon>
        <taxon>Tracheophyta</taxon>
        <taxon>Spermatophyta</taxon>
        <taxon>Pinopsida</taxon>
        <taxon>Pinidae</taxon>
        <taxon>Conifers II</taxon>
        <taxon>Cupressales</taxon>
        <taxon>Taxaceae</taxon>
        <taxon>Taxus</taxon>
    </lineage>
</organism>
<gene>
    <name evidence="1" type="ORF">KI387_027342</name>
</gene>
<dbReference type="OMA" id="NAYRIAW"/>
<dbReference type="PANTHER" id="PTHR35046">
    <property type="entry name" value="ZINC KNUCKLE (CCHC-TYPE) FAMILY PROTEIN"/>
    <property type="match status" value="1"/>
</dbReference>
<dbReference type="Proteomes" id="UP000824469">
    <property type="component" value="Unassembled WGS sequence"/>
</dbReference>
<dbReference type="EMBL" id="JAHRHJ020000006">
    <property type="protein sequence ID" value="KAH9312307.1"/>
    <property type="molecule type" value="Genomic_DNA"/>
</dbReference>
<dbReference type="PANTHER" id="PTHR35046:SF23">
    <property type="entry name" value="NUCLEOTIDYLTRANSFERASE, RIBONUCLEASE H"/>
    <property type="match status" value="1"/>
</dbReference>